<accession>A0AAV2HVC3</accession>
<dbReference type="SMART" id="SM00248">
    <property type="entry name" value="ANK"/>
    <property type="match status" value="16"/>
</dbReference>
<feature type="repeat" description="ANK" evidence="3">
    <location>
        <begin position="224"/>
        <end position="256"/>
    </location>
</feature>
<dbReference type="GO" id="GO:0045087">
    <property type="term" value="P:innate immune response"/>
    <property type="evidence" value="ECO:0007669"/>
    <property type="project" value="TreeGrafter"/>
</dbReference>
<feature type="repeat" description="ANK" evidence="3">
    <location>
        <begin position="157"/>
        <end position="189"/>
    </location>
</feature>
<comment type="caution">
    <text evidence="5">The sequence shown here is derived from an EMBL/GenBank/DDBJ whole genome shotgun (WGS) entry which is preliminary data.</text>
</comment>
<dbReference type="Pfam" id="PF13637">
    <property type="entry name" value="Ank_4"/>
    <property type="match status" value="1"/>
</dbReference>
<dbReference type="PROSITE" id="PS50297">
    <property type="entry name" value="ANK_REP_REGION"/>
    <property type="match status" value="8"/>
</dbReference>
<feature type="repeat" description="ANK" evidence="3">
    <location>
        <begin position="594"/>
        <end position="627"/>
    </location>
</feature>
<dbReference type="GO" id="GO:0005737">
    <property type="term" value="C:cytoplasm"/>
    <property type="evidence" value="ECO:0007669"/>
    <property type="project" value="TreeGrafter"/>
</dbReference>
<evidence type="ECO:0000313" key="5">
    <source>
        <dbReference type="EMBL" id="CAL1538046.1"/>
    </source>
</evidence>
<dbReference type="EMBL" id="CAXITT010000282">
    <property type="protein sequence ID" value="CAL1538046.1"/>
    <property type="molecule type" value="Genomic_DNA"/>
</dbReference>
<dbReference type="AlphaFoldDB" id="A0AAV2HVC3"/>
<sequence length="1035" mass="112292">MDNSKDNPHKNGRDKKTGRVGRGAKCFYNTRRVRPINNPVCDRPREFPSSIGASEIARGGNPRDQPNSVFRMSLLETPRPTADAENKNVETKKDKELIEAASYGLINNFVNLLTQLKDSVTQFGYDIAAVEATRRGSKLILQHLLRAGARTSGTDDDGNTALMLAAEKGFLEMARILLKKGANVNAVNNAGQTALLLSIRPCGASDMISLLVANKADVNAQCKNGHTALIEALERKDLDAVKVLIDAGADMGKLRTSKSETAMDVAKRLGIAKVVLLLKEERGAGKYKKNNKLTALMKAALTCNVDAVGLLLDCSFTDVNRTVSEGSTLMQVVRALSKTNVNDVKKKIATASRIEIIKLLLQYGAHIDEYHTKDGSPLILATRAGQKEIVQLMCQGQTKLNAIAASRTALMIAAETGRVDLLTTLINAGADLGVKNSSHQDALLIALKCGHVECAKVLLQHNAVIDVKEAAKLAVGSKQMTSLQYLADNYNIDVNRSNLLHQAIIQDCEPMVKLLIDMGADVNKLDEHETPPLLLACSKGVSYMELLIKKGADVNLGHRLTGPPLIRAMSCPTPIAAAELLIEHGADVNKTNRDGECALMHACSGNDNQEMVNILIKAGANVNLVCNKGGTCLQEAVKYGSINVAKTLLEQGADVNAKCESGMTAFLVAAEAGNIQILKLLQQAGADVNLEDNLGNNALLRALSSPDTIPDVVSALAFSKEHLNKQNSSGYTPLMMASDSCNVKMIDALIDLGADVNILSRTSNAMWETTALSVVLEKSPVYKSSDFMCIESLVKQGAVASLPSRCRAVLHKMIILDNRKIIQLLVTHGMSPCNVDLRPVSYKLGPLLQMQMVRYSLSDASPLNAALASGNVKVARYFAGNWFLSPSDLAGFSHRNNLREFLIAMDLKECVEFVDEFTSQPMSLLKLSFVAVSAAVGPPPGREARVRQLPLPAVMQDKLLFKNEEVQLDLQPDGVSNRMGMANLRISDDDSEFNDHGGIFLDYDDPLRFMYDSDTYMDYESSVGLYDSDDTYMYL</sequence>
<feature type="repeat" description="ANK" evidence="3">
    <location>
        <begin position="495"/>
        <end position="527"/>
    </location>
</feature>
<keyword evidence="6" id="KW-1185">Reference proteome</keyword>
<feature type="repeat" description="ANK" evidence="3">
    <location>
        <begin position="405"/>
        <end position="437"/>
    </location>
</feature>
<organism evidence="5 6">
    <name type="scientific">Lymnaea stagnalis</name>
    <name type="common">Great pond snail</name>
    <name type="synonym">Helix stagnalis</name>
    <dbReference type="NCBI Taxonomy" id="6523"/>
    <lineage>
        <taxon>Eukaryota</taxon>
        <taxon>Metazoa</taxon>
        <taxon>Spiralia</taxon>
        <taxon>Lophotrochozoa</taxon>
        <taxon>Mollusca</taxon>
        <taxon>Gastropoda</taxon>
        <taxon>Heterobranchia</taxon>
        <taxon>Euthyneura</taxon>
        <taxon>Panpulmonata</taxon>
        <taxon>Hygrophila</taxon>
        <taxon>Lymnaeoidea</taxon>
        <taxon>Lymnaeidae</taxon>
        <taxon>Lymnaea</taxon>
    </lineage>
</organism>
<dbReference type="Pfam" id="PF12796">
    <property type="entry name" value="Ank_2"/>
    <property type="match status" value="4"/>
</dbReference>
<protein>
    <submittedName>
        <fullName evidence="5">Uncharacterized protein</fullName>
    </submittedName>
</protein>
<dbReference type="Proteomes" id="UP001497497">
    <property type="component" value="Unassembled WGS sequence"/>
</dbReference>
<dbReference type="InterPro" id="IPR051631">
    <property type="entry name" value="Ankyrin-KH/SAM_domain"/>
</dbReference>
<proteinExistence type="predicted"/>
<dbReference type="PRINTS" id="PR01415">
    <property type="entry name" value="ANKYRIN"/>
</dbReference>
<keyword evidence="2 3" id="KW-0040">ANK repeat</keyword>
<feature type="repeat" description="ANK" evidence="3">
    <location>
        <begin position="661"/>
        <end position="693"/>
    </location>
</feature>
<feature type="repeat" description="ANK" evidence="3">
    <location>
        <begin position="628"/>
        <end position="660"/>
    </location>
</feature>
<dbReference type="PROSITE" id="PS50088">
    <property type="entry name" value="ANK_REPEAT"/>
    <property type="match status" value="8"/>
</dbReference>
<evidence type="ECO:0000256" key="2">
    <source>
        <dbReference type="ARBA" id="ARBA00023043"/>
    </source>
</evidence>
<gene>
    <name evidence="5" type="ORF">GSLYS_00011867001</name>
</gene>
<dbReference type="PANTHER" id="PTHR23206:SF7">
    <property type="entry name" value="PROTEIN KINASE DOMAIN-CONTAINING PROTEIN"/>
    <property type="match status" value="1"/>
</dbReference>
<reference evidence="5 6" key="1">
    <citation type="submission" date="2024-04" db="EMBL/GenBank/DDBJ databases">
        <authorList>
            <consortium name="Genoscope - CEA"/>
            <person name="William W."/>
        </authorList>
    </citation>
    <scope>NUCLEOTIDE SEQUENCE [LARGE SCALE GENOMIC DNA]</scope>
</reference>
<feature type="compositionally biased region" description="Basic and acidic residues" evidence="4">
    <location>
        <begin position="1"/>
        <end position="17"/>
    </location>
</feature>
<feature type="region of interest" description="Disordered" evidence="4">
    <location>
        <begin position="1"/>
        <end position="23"/>
    </location>
</feature>
<evidence type="ECO:0000313" key="6">
    <source>
        <dbReference type="Proteomes" id="UP001497497"/>
    </source>
</evidence>
<evidence type="ECO:0000256" key="1">
    <source>
        <dbReference type="ARBA" id="ARBA00022737"/>
    </source>
</evidence>
<keyword evidence="1" id="KW-0677">Repeat</keyword>
<dbReference type="InterPro" id="IPR036770">
    <property type="entry name" value="Ankyrin_rpt-contain_sf"/>
</dbReference>
<dbReference type="SUPFAM" id="SSF48403">
    <property type="entry name" value="Ankyrin repeat"/>
    <property type="match status" value="3"/>
</dbReference>
<evidence type="ECO:0000256" key="4">
    <source>
        <dbReference type="SAM" id="MobiDB-lite"/>
    </source>
</evidence>
<dbReference type="Gene3D" id="1.25.40.20">
    <property type="entry name" value="Ankyrin repeat-containing domain"/>
    <property type="match status" value="8"/>
</dbReference>
<dbReference type="InterPro" id="IPR002110">
    <property type="entry name" value="Ankyrin_rpt"/>
</dbReference>
<dbReference type="PANTHER" id="PTHR23206">
    <property type="entry name" value="MASK PROTEIN"/>
    <property type="match status" value="1"/>
</dbReference>
<name>A0AAV2HVC3_LYMST</name>
<evidence type="ECO:0000256" key="3">
    <source>
        <dbReference type="PROSITE-ProRule" id="PRU00023"/>
    </source>
</evidence>
<feature type="repeat" description="ANK" evidence="3">
    <location>
        <begin position="729"/>
        <end position="761"/>
    </location>
</feature>